<comment type="caution">
    <text evidence="1">The sequence shown here is derived from an EMBL/GenBank/DDBJ whole genome shotgun (WGS) entry which is preliminary data.</text>
</comment>
<accession>A0AAD8PWN1</accession>
<dbReference type="AlphaFoldDB" id="A0AAD8PWN1"/>
<protein>
    <submittedName>
        <fullName evidence="1">Uncharacterized protein</fullName>
    </submittedName>
</protein>
<dbReference type="GeneID" id="85448964"/>
<dbReference type="RefSeq" id="XP_060412413.1">
    <property type="nucleotide sequence ID" value="XM_060564724.1"/>
</dbReference>
<evidence type="ECO:0000313" key="2">
    <source>
        <dbReference type="Proteomes" id="UP001230504"/>
    </source>
</evidence>
<evidence type="ECO:0000313" key="1">
    <source>
        <dbReference type="EMBL" id="KAK1585389.1"/>
    </source>
</evidence>
<keyword evidence="2" id="KW-1185">Reference proteome</keyword>
<dbReference type="EMBL" id="JAHLJV010000044">
    <property type="protein sequence ID" value="KAK1585389.1"/>
    <property type="molecule type" value="Genomic_DNA"/>
</dbReference>
<gene>
    <name evidence="1" type="ORF">LY79DRAFT_690005</name>
</gene>
<reference evidence="1" key="1">
    <citation type="submission" date="2021-06" db="EMBL/GenBank/DDBJ databases">
        <title>Comparative genomics, transcriptomics and evolutionary studies reveal genomic signatures of adaptation to plant cell wall in hemibiotrophic fungi.</title>
        <authorList>
            <consortium name="DOE Joint Genome Institute"/>
            <person name="Baroncelli R."/>
            <person name="Diaz J.F."/>
            <person name="Benocci T."/>
            <person name="Peng M."/>
            <person name="Battaglia E."/>
            <person name="Haridas S."/>
            <person name="Andreopoulos W."/>
            <person name="Labutti K."/>
            <person name="Pangilinan J."/>
            <person name="Floch G.L."/>
            <person name="Makela M.R."/>
            <person name="Henrissat B."/>
            <person name="Grigoriev I.V."/>
            <person name="Crouch J.A."/>
            <person name="De Vries R.P."/>
            <person name="Sukno S.A."/>
            <person name="Thon M.R."/>
        </authorList>
    </citation>
    <scope>NUCLEOTIDE SEQUENCE</scope>
    <source>
        <strain evidence="1">CBS 125086</strain>
    </source>
</reference>
<dbReference type="Proteomes" id="UP001230504">
    <property type="component" value="Unassembled WGS sequence"/>
</dbReference>
<organism evidence="1 2">
    <name type="scientific">Colletotrichum navitas</name>
    <dbReference type="NCBI Taxonomy" id="681940"/>
    <lineage>
        <taxon>Eukaryota</taxon>
        <taxon>Fungi</taxon>
        <taxon>Dikarya</taxon>
        <taxon>Ascomycota</taxon>
        <taxon>Pezizomycotina</taxon>
        <taxon>Sordariomycetes</taxon>
        <taxon>Hypocreomycetidae</taxon>
        <taxon>Glomerellales</taxon>
        <taxon>Glomerellaceae</taxon>
        <taxon>Colletotrichum</taxon>
        <taxon>Colletotrichum graminicola species complex</taxon>
    </lineage>
</organism>
<sequence length="202" mass="22843">MSSSTQERAGLRHLLRIICPKYITAKEAELICNQFLSSLELNRQVLWSGMQREKAQKWADSHQSQTLTTALGPLRALEKSKRKKARSKFMKGASAIFSWFISQGDRVVILLPPPPDQFHPSGLTSLQDFEIPIVQGLLRDGSVKRIDVVHPEAESEEARNSSHQLWPCDETKSWINRFGVGRGSRAWRGVKSGMGMLEYDHS</sequence>
<name>A0AAD8PWN1_9PEZI</name>
<proteinExistence type="predicted"/>